<dbReference type="FunFam" id="3.40.50.720:FF:000039">
    <property type="entry name" value="Alcohol dehydrogenase AdhP"/>
    <property type="match status" value="1"/>
</dbReference>
<sequence length="342" mass="35919">MKLMRAAFAEAIGEPLKLREVPIPEPGPGEVLVRIAASGVCHTDVSILDGEWPMKKPRFPVVLGHEATGYVAGLGEGVRTHKEGDRVGVFWLNSACGTCEDCTTDHEPQCVRQVGTGYNVNGTYADYCVVSESFAVPLPDGPSLEELAPILCAGVTSYKALKTLGARPDSWVVVSGVGGAGHLAIQYATALGLKVAAIDVSAEKAALAESLGASFTVNAEKEFPVNRIVHRTGGGAHGVVVTTGAAKAMEQGARMLRRAGTLMVVGVAPEPLPLSVFDLVIKGLSVRGTLIGTRQDVREALALVAAGKVRPLVESRTLDDVNGAITALRQRQVQGRLVLRMT</sequence>
<keyword evidence="12" id="KW-1185">Reference proteome</keyword>
<dbReference type="EC" id="1.1.1.1" evidence="3"/>
<dbReference type="SMART" id="SM00829">
    <property type="entry name" value="PKS_ER"/>
    <property type="match status" value="1"/>
</dbReference>
<dbReference type="STRING" id="1334629.MFUL124B02_21365"/>
<organism evidence="10 13">
    <name type="scientific">Myxococcus fulvus</name>
    <dbReference type="NCBI Taxonomy" id="33"/>
    <lineage>
        <taxon>Bacteria</taxon>
        <taxon>Pseudomonadati</taxon>
        <taxon>Myxococcota</taxon>
        <taxon>Myxococcia</taxon>
        <taxon>Myxococcales</taxon>
        <taxon>Cystobacterineae</taxon>
        <taxon>Myxococcaceae</taxon>
        <taxon>Myxococcus</taxon>
    </lineage>
</organism>
<dbReference type="InterPro" id="IPR020843">
    <property type="entry name" value="ER"/>
</dbReference>
<evidence type="ECO:0000256" key="7">
    <source>
        <dbReference type="ARBA" id="ARBA00023027"/>
    </source>
</evidence>
<dbReference type="Gene3D" id="3.40.50.720">
    <property type="entry name" value="NAD(P)-binding Rossmann-like Domain"/>
    <property type="match status" value="1"/>
</dbReference>
<evidence type="ECO:0000313" key="11">
    <source>
        <dbReference type="EMBL" id="SEU27136.1"/>
    </source>
</evidence>
<evidence type="ECO:0000313" key="12">
    <source>
        <dbReference type="Proteomes" id="UP000183760"/>
    </source>
</evidence>
<keyword evidence="7" id="KW-0520">NAD</keyword>
<dbReference type="Pfam" id="PF08240">
    <property type="entry name" value="ADH_N"/>
    <property type="match status" value="1"/>
</dbReference>
<keyword evidence="5 8" id="KW-0862">Zinc</keyword>
<comment type="caution">
    <text evidence="10">The sequence shown here is derived from an EMBL/GenBank/DDBJ whole genome shotgun (WGS) entry which is preliminary data.</text>
</comment>
<dbReference type="InterPro" id="IPR013154">
    <property type="entry name" value="ADH-like_N"/>
</dbReference>
<evidence type="ECO:0000256" key="6">
    <source>
        <dbReference type="ARBA" id="ARBA00023002"/>
    </source>
</evidence>
<dbReference type="Proteomes" id="UP000183760">
    <property type="component" value="Unassembled WGS sequence"/>
</dbReference>
<name>A0A511TDJ9_MYXFU</name>
<evidence type="ECO:0000313" key="10">
    <source>
        <dbReference type="EMBL" id="GEN12234.1"/>
    </source>
</evidence>
<evidence type="ECO:0000313" key="13">
    <source>
        <dbReference type="Proteomes" id="UP000321514"/>
    </source>
</evidence>
<dbReference type="SUPFAM" id="SSF51735">
    <property type="entry name" value="NAD(P)-binding Rossmann-fold domains"/>
    <property type="match status" value="1"/>
</dbReference>
<dbReference type="RefSeq" id="WP_074957053.1">
    <property type="nucleotide sequence ID" value="NZ_BJXR01000059.1"/>
</dbReference>
<dbReference type="InterPro" id="IPR036291">
    <property type="entry name" value="NAD(P)-bd_dom_sf"/>
</dbReference>
<keyword evidence="4 8" id="KW-0479">Metal-binding</keyword>
<reference evidence="10 13" key="2">
    <citation type="submission" date="2019-07" db="EMBL/GenBank/DDBJ databases">
        <title>Whole genome shotgun sequence of Myxococcus fulvus NBRC 100333.</title>
        <authorList>
            <person name="Hosoyama A."/>
            <person name="Uohara A."/>
            <person name="Ohji S."/>
            <person name="Ichikawa N."/>
        </authorList>
    </citation>
    <scope>NUCLEOTIDE SEQUENCE [LARGE SCALE GENOMIC DNA]</scope>
    <source>
        <strain evidence="10 13">NBRC 100333</strain>
    </source>
</reference>
<dbReference type="InterPro" id="IPR002328">
    <property type="entry name" value="ADH_Zn_CS"/>
</dbReference>
<comment type="cofactor">
    <cofactor evidence="1 8">
        <name>Zn(2+)</name>
        <dbReference type="ChEBI" id="CHEBI:29105"/>
    </cofactor>
</comment>
<evidence type="ECO:0000256" key="1">
    <source>
        <dbReference type="ARBA" id="ARBA00001947"/>
    </source>
</evidence>
<dbReference type="EMBL" id="FOIB01000007">
    <property type="protein sequence ID" value="SEU27136.1"/>
    <property type="molecule type" value="Genomic_DNA"/>
</dbReference>
<dbReference type="PANTHER" id="PTHR42940">
    <property type="entry name" value="ALCOHOL DEHYDROGENASE 1-RELATED"/>
    <property type="match status" value="1"/>
</dbReference>
<evidence type="ECO:0000256" key="5">
    <source>
        <dbReference type="ARBA" id="ARBA00022833"/>
    </source>
</evidence>
<comment type="similarity">
    <text evidence="2 8">Belongs to the zinc-containing alcohol dehydrogenase family.</text>
</comment>
<protein>
    <recommendedName>
        <fullName evidence="3">alcohol dehydrogenase</fullName>
        <ecNumber evidence="3">1.1.1.1</ecNumber>
    </recommendedName>
</protein>
<dbReference type="GO" id="GO:0004022">
    <property type="term" value="F:alcohol dehydrogenase (NAD+) activity"/>
    <property type="evidence" value="ECO:0007669"/>
    <property type="project" value="UniProtKB-EC"/>
</dbReference>
<dbReference type="Pfam" id="PF00107">
    <property type="entry name" value="ADH_zinc_N"/>
    <property type="match status" value="1"/>
</dbReference>
<proteinExistence type="inferred from homology"/>
<dbReference type="GO" id="GO:0008270">
    <property type="term" value="F:zinc ion binding"/>
    <property type="evidence" value="ECO:0007669"/>
    <property type="project" value="InterPro"/>
</dbReference>
<evidence type="ECO:0000256" key="3">
    <source>
        <dbReference type="ARBA" id="ARBA00013190"/>
    </source>
</evidence>
<dbReference type="Proteomes" id="UP000321514">
    <property type="component" value="Unassembled WGS sequence"/>
</dbReference>
<dbReference type="SUPFAM" id="SSF50129">
    <property type="entry name" value="GroES-like"/>
    <property type="match status" value="1"/>
</dbReference>
<dbReference type="EMBL" id="BJXR01000059">
    <property type="protein sequence ID" value="GEN12234.1"/>
    <property type="molecule type" value="Genomic_DNA"/>
</dbReference>
<dbReference type="PROSITE" id="PS00059">
    <property type="entry name" value="ADH_ZINC"/>
    <property type="match status" value="1"/>
</dbReference>
<evidence type="ECO:0000256" key="8">
    <source>
        <dbReference type="RuleBase" id="RU361277"/>
    </source>
</evidence>
<dbReference type="Gene3D" id="3.90.180.10">
    <property type="entry name" value="Medium-chain alcohol dehydrogenases, catalytic domain"/>
    <property type="match status" value="1"/>
</dbReference>
<dbReference type="OrthoDB" id="9774952at2"/>
<dbReference type="CDD" id="cd08297">
    <property type="entry name" value="CAD3"/>
    <property type="match status" value="1"/>
</dbReference>
<evidence type="ECO:0000256" key="4">
    <source>
        <dbReference type="ARBA" id="ARBA00022723"/>
    </source>
</evidence>
<reference evidence="11 12" key="1">
    <citation type="submission" date="2016-10" db="EMBL/GenBank/DDBJ databases">
        <authorList>
            <person name="Varghese N."/>
            <person name="Submissions S."/>
        </authorList>
    </citation>
    <scope>NUCLEOTIDE SEQUENCE [LARGE SCALE GENOMIC DNA]</scope>
    <source>
        <strain evidence="11 12">DSM 16525</strain>
    </source>
</reference>
<evidence type="ECO:0000256" key="2">
    <source>
        <dbReference type="ARBA" id="ARBA00008072"/>
    </source>
</evidence>
<accession>A0A511TDJ9</accession>
<gene>
    <name evidence="10" type="primary">adhA</name>
    <name evidence="10" type="ORF">MFU01_72710</name>
    <name evidence="11" type="ORF">SAMN05443572_107391</name>
</gene>
<dbReference type="InterPro" id="IPR013149">
    <property type="entry name" value="ADH-like_C"/>
</dbReference>
<dbReference type="PANTHER" id="PTHR42940:SF8">
    <property type="entry name" value="VACUOLAR PROTEIN SORTING-ASSOCIATED PROTEIN 11"/>
    <property type="match status" value="1"/>
</dbReference>
<evidence type="ECO:0000259" key="9">
    <source>
        <dbReference type="SMART" id="SM00829"/>
    </source>
</evidence>
<dbReference type="InterPro" id="IPR011032">
    <property type="entry name" value="GroES-like_sf"/>
</dbReference>
<keyword evidence="6" id="KW-0560">Oxidoreductase</keyword>
<feature type="domain" description="Enoyl reductase (ER)" evidence="9">
    <location>
        <begin position="13"/>
        <end position="339"/>
    </location>
</feature>
<dbReference type="AlphaFoldDB" id="A0A511TDJ9"/>